<gene>
    <name evidence="2" type="ORF">GCM10022279_06800</name>
</gene>
<evidence type="ECO:0000259" key="1">
    <source>
        <dbReference type="PROSITE" id="PS51832"/>
    </source>
</evidence>
<feature type="domain" description="HD-GYP" evidence="1">
    <location>
        <begin position="145"/>
        <end position="342"/>
    </location>
</feature>
<dbReference type="PANTHER" id="PTHR43155:SF2">
    <property type="entry name" value="CYCLIC DI-GMP PHOSPHODIESTERASE PA4108"/>
    <property type="match status" value="1"/>
</dbReference>
<evidence type="ECO:0000313" key="2">
    <source>
        <dbReference type="EMBL" id="GAA3986375.1"/>
    </source>
</evidence>
<dbReference type="Pfam" id="PF13487">
    <property type="entry name" value="HD_5"/>
    <property type="match status" value="1"/>
</dbReference>
<dbReference type="InterPro" id="IPR037522">
    <property type="entry name" value="HD_GYP_dom"/>
</dbReference>
<reference evidence="3" key="1">
    <citation type="journal article" date="2019" name="Int. J. Syst. Evol. Microbiol.">
        <title>The Global Catalogue of Microorganisms (GCM) 10K type strain sequencing project: providing services to taxonomists for standard genome sequencing and annotation.</title>
        <authorList>
            <consortium name="The Broad Institute Genomics Platform"/>
            <consortium name="The Broad Institute Genome Sequencing Center for Infectious Disease"/>
            <person name="Wu L."/>
            <person name="Ma J."/>
        </authorList>
    </citation>
    <scope>NUCLEOTIDE SEQUENCE [LARGE SCALE GENOMIC DNA]</scope>
    <source>
        <strain evidence="3">JCM 17561</strain>
    </source>
</reference>
<sequence length="416" mass="45537">MLKRIHVHDLTLGMFIHEFCGSWMEHPFWRTRFLLTSAQDLQRIRATTIQEVWIDTTRGRDTAAGAAAVTRDQASADAQALLEQSQQLAAQAAAPPLAPTTMAQELQQAIAICSGTRAAVADMFHAARMGQAVDVAATPRLVDGISASMARNPHALISLARLKTANEYTYMHSVAVCALMVALARQIGLDEATTRLAGQAGLLHDLGKARVPQQLLDKPGKLTDAEFDVVRRHPVAGNELLAGSGLHPQVLDACLHHHEKIDGSGYPHRQAGAGISLLARMAAVCDVYDAITSDRPYKRGWDPALALHRMAEWSRSHFDNLLFQAFVKAIGIYPVGALVRLQSERLGVVVAQSEGALLAPHVKVFFSTRTGRRIPEELVDLAQQRAGDRIAAREDPRHWPFGDLAQLWSGRPSLRW</sequence>
<dbReference type="InterPro" id="IPR006675">
    <property type="entry name" value="HDIG_dom"/>
</dbReference>
<name>A0ABP7QQ71_9BURK</name>
<dbReference type="SUPFAM" id="SSF109604">
    <property type="entry name" value="HD-domain/PDEase-like"/>
    <property type="match status" value="1"/>
</dbReference>
<evidence type="ECO:0000313" key="3">
    <source>
        <dbReference type="Proteomes" id="UP001501627"/>
    </source>
</evidence>
<dbReference type="CDD" id="cd00077">
    <property type="entry name" value="HDc"/>
    <property type="match status" value="1"/>
</dbReference>
<dbReference type="InterPro" id="IPR021812">
    <property type="entry name" value="DUF3391"/>
</dbReference>
<comment type="caution">
    <text evidence="2">The sequence shown here is derived from an EMBL/GenBank/DDBJ whole genome shotgun (WGS) entry which is preliminary data.</text>
</comment>
<dbReference type="PANTHER" id="PTHR43155">
    <property type="entry name" value="CYCLIC DI-GMP PHOSPHODIESTERASE PA4108-RELATED"/>
    <property type="match status" value="1"/>
</dbReference>
<organism evidence="2 3">
    <name type="scientific">Comamonas faecalis</name>
    <dbReference type="NCBI Taxonomy" id="1387849"/>
    <lineage>
        <taxon>Bacteria</taxon>
        <taxon>Pseudomonadati</taxon>
        <taxon>Pseudomonadota</taxon>
        <taxon>Betaproteobacteria</taxon>
        <taxon>Burkholderiales</taxon>
        <taxon>Comamonadaceae</taxon>
        <taxon>Comamonas</taxon>
    </lineage>
</organism>
<proteinExistence type="predicted"/>
<protein>
    <submittedName>
        <fullName evidence="2">Cyclic di-GMP phosphodiesterase</fullName>
    </submittedName>
</protein>
<dbReference type="InterPro" id="IPR003607">
    <property type="entry name" value="HD/PDEase_dom"/>
</dbReference>
<dbReference type="NCBIfam" id="TIGR00277">
    <property type="entry name" value="HDIG"/>
    <property type="match status" value="1"/>
</dbReference>
<dbReference type="Gene3D" id="1.10.3210.10">
    <property type="entry name" value="Hypothetical protein af1432"/>
    <property type="match status" value="1"/>
</dbReference>
<accession>A0ABP7QQ71</accession>
<keyword evidence="3" id="KW-1185">Reference proteome</keyword>
<dbReference type="SMART" id="SM00471">
    <property type="entry name" value="HDc"/>
    <property type="match status" value="1"/>
</dbReference>
<dbReference type="EMBL" id="BAABBP010000004">
    <property type="protein sequence ID" value="GAA3986375.1"/>
    <property type="molecule type" value="Genomic_DNA"/>
</dbReference>
<dbReference type="Proteomes" id="UP001501627">
    <property type="component" value="Unassembled WGS sequence"/>
</dbReference>
<dbReference type="RefSeq" id="WP_344868227.1">
    <property type="nucleotide sequence ID" value="NZ_BAABBP010000004.1"/>
</dbReference>
<dbReference type="PROSITE" id="PS51832">
    <property type="entry name" value="HD_GYP"/>
    <property type="match status" value="1"/>
</dbReference>
<dbReference type="Pfam" id="PF11871">
    <property type="entry name" value="DUF3391"/>
    <property type="match status" value="1"/>
</dbReference>